<dbReference type="Proteomes" id="UP000705867">
    <property type="component" value="Unassembled WGS sequence"/>
</dbReference>
<dbReference type="GO" id="GO:0000160">
    <property type="term" value="P:phosphorelay signal transduction system"/>
    <property type="evidence" value="ECO:0007669"/>
    <property type="project" value="UniProtKB-KW"/>
</dbReference>
<evidence type="ECO:0000313" key="12">
    <source>
        <dbReference type="Proteomes" id="UP000705867"/>
    </source>
</evidence>
<dbReference type="InterPro" id="IPR003593">
    <property type="entry name" value="AAA+_ATPase"/>
</dbReference>
<feature type="modified residue" description="4-aspartylphosphate" evidence="8">
    <location>
        <position position="52"/>
    </location>
</feature>
<gene>
    <name evidence="11" type="ORF">K8I29_10330</name>
</gene>
<dbReference type="SUPFAM" id="SSF52172">
    <property type="entry name" value="CheY-like"/>
    <property type="match status" value="1"/>
</dbReference>
<dbReference type="InterPro" id="IPR027417">
    <property type="entry name" value="P-loop_NTPase"/>
</dbReference>
<dbReference type="Pfam" id="PF25601">
    <property type="entry name" value="AAA_lid_14"/>
    <property type="match status" value="1"/>
</dbReference>
<dbReference type="PROSITE" id="PS00676">
    <property type="entry name" value="SIGMA54_INTERACT_2"/>
    <property type="match status" value="1"/>
</dbReference>
<feature type="domain" description="Response regulatory" evidence="10">
    <location>
        <begin position="3"/>
        <end position="117"/>
    </location>
</feature>
<dbReference type="SMART" id="SM00448">
    <property type="entry name" value="REC"/>
    <property type="match status" value="1"/>
</dbReference>
<sequence>MSKVLVVDDEDFVRHAFSESLREAGFTTFDAPGGQEAMEVVEEERPDAVLIDLKMPGMDGIETMLALKKIDPDIPMIIVTGYADVSTAVEAIKVGAYDFIVKPPDFERLFVTLKRAIEQSDLVKEIKRLHTAVGVSSEGFFGTSRVIQEIIDRVQQVSRSDFSIIIQGETGTGKTTIARTIHRLSRRANGPFVVVDMGAIPETLVESELFGYERGAFTGAERRKRGFFEIADGGTLLIDELQNMSPYVQGKLLRAVEEKRIYPLGSVRPVEVNVRLIAATNSDLQQAVREKRFREDLFFRLSEFFITLPPLRERVEDILFLAQKFLVEAGTELNKQGCCLSDNALRILQEHSWPGNVRELKNVIRRAVLLSSGEIINVKDIGILIEEKEKGAFSPLPLKELSAMAVRTVERQAIRKALEMTRGNKTKAASLLQVDYKTLLTKIKEYNI</sequence>
<dbReference type="EMBL" id="JAIOIV010000081">
    <property type="protein sequence ID" value="MBZ0156586.1"/>
    <property type="molecule type" value="Genomic_DNA"/>
</dbReference>
<dbReference type="Pfam" id="PF02954">
    <property type="entry name" value="HTH_8"/>
    <property type="match status" value="1"/>
</dbReference>
<evidence type="ECO:0000259" key="10">
    <source>
        <dbReference type="PROSITE" id="PS50110"/>
    </source>
</evidence>
<dbReference type="PRINTS" id="PR01590">
    <property type="entry name" value="HTHFIS"/>
</dbReference>
<organism evidence="11 12">
    <name type="scientific">Candidatus Nitrobium versatile</name>
    <dbReference type="NCBI Taxonomy" id="2884831"/>
    <lineage>
        <taxon>Bacteria</taxon>
        <taxon>Pseudomonadati</taxon>
        <taxon>Nitrospirota</taxon>
        <taxon>Nitrospiria</taxon>
        <taxon>Nitrospirales</taxon>
        <taxon>Nitrospiraceae</taxon>
        <taxon>Candidatus Nitrobium</taxon>
    </lineage>
</organism>
<dbReference type="FunFam" id="3.40.50.2300:FF:000018">
    <property type="entry name" value="DNA-binding transcriptional regulator NtrC"/>
    <property type="match status" value="1"/>
</dbReference>
<evidence type="ECO:0000256" key="3">
    <source>
        <dbReference type="ARBA" id="ARBA00022840"/>
    </source>
</evidence>
<keyword evidence="7" id="KW-0804">Transcription</keyword>
<dbReference type="InterPro" id="IPR001789">
    <property type="entry name" value="Sig_transdc_resp-reg_receiver"/>
</dbReference>
<dbReference type="Gene3D" id="1.10.10.60">
    <property type="entry name" value="Homeodomain-like"/>
    <property type="match status" value="1"/>
</dbReference>
<dbReference type="GO" id="GO:0006355">
    <property type="term" value="P:regulation of DNA-templated transcription"/>
    <property type="evidence" value="ECO:0007669"/>
    <property type="project" value="InterPro"/>
</dbReference>
<keyword evidence="5" id="KW-0805">Transcription regulation</keyword>
<dbReference type="CDD" id="cd00009">
    <property type="entry name" value="AAA"/>
    <property type="match status" value="1"/>
</dbReference>
<evidence type="ECO:0000256" key="5">
    <source>
        <dbReference type="ARBA" id="ARBA00023015"/>
    </source>
</evidence>
<dbReference type="AlphaFoldDB" id="A0A953LX43"/>
<dbReference type="InterPro" id="IPR025943">
    <property type="entry name" value="Sigma_54_int_dom_ATP-bd_2"/>
</dbReference>
<feature type="domain" description="Sigma-54 factor interaction" evidence="9">
    <location>
        <begin position="140"/>
        <end position="369"/>
    </location>
</feature>
<dbReference type="InterPro" id="IPR009057">
    <property type="entry name" value="Homeodomain-like_sf"/>
</dbReference>
<dbReference type="InterPro" id="IPR002197">
    <property type="entry name" value="HTH_Fis"/>
</dbReference>
<comment type="caution">
    <text evidence="11">The sequence shown here is derived from an EMBL/GenBank/DDBJ whole genome shotgun (WGS) entry which is preliminary data.</text>
</comment>
<evidence type="ECO:0000313" key="11">
    <source>
        <dbReference type="EMBL" id="MBZ0156586.1"/>
    </source>
</evidence>
<dbReference type="InterPro" id="IPR002078">
    <property type="entry name" value="Sigma_54_int"/>
</dbReference>
<dbReference type="PROSITE" id="PS50045">
    <property type="entry name" value="SIGMA54_INTERACT_4"/>
    <property type="match status" value="1"/>
</dbReference>
<dbReference type="GO" id="GO:0005524">
    <property type="term" value="F:ATP binding"/>
    <property type="evidence" value="ECO:0007669"/>
    <property type="project" value="UniProtKB-KW"/>
</dbReference>
<protein>
    <submittedName>
        <fullName evidence="11">Sigma-54 dependent transcriptional regulator</fullName>
    </submittedName>
</protein>
<dbReference type="PROSITE" id="PS00675">
    <property type="entry name" value="SIGMA54_INTERACT_1"/>
    <property type="match status" value="1"/>
</dbReference>
<keyword evidence="3" id="KW-0067">ATP-binding</keyword>
<dbReference type="Pfam" id="PF00072">
    <property type="entry name" value="Response_reg"/>
    <property type="match status" value="1"/>
</dbReference>
<name>A0A953LX43_9BACT</name>
<evidence type="ECO:0000256" key="7">
    <source>
        <dbReference type="ARBA" id="ARBA00023163"/>
    </source>
</evidence>
<evidence type="ECO:0000259" key="9">
    <source>
        <dbReference type="PROSITE" id="PS50045"/>
    </source>
</evidence>
<accession>A0A953LX43</accession>
<dbReference type="InterPro" id="IPR025662">
    <property type="entry name" value="Sigma_54_int_dom_ATP-bd_1"/>
</dbReference>
<evidence type="ECO:0000256" key="2">
    <source>
        <dbReference type="ARBA" id="ARBA00022741"/>
    </source>
</evidence>
<dbReference type="SUPFAM" id="SSF46689">
    <property type="entry name" value="Homeodomain-like"/>
    <property type="match status" value="1"/>
</dbReference>
<dbReference type="InterPro" id="IPR058031">
    <property type="entry name" value="AAA_lid_NorR"/>
</dbReference>
<dbReference type="PROSITE" id="PS50110">
    <property type="entry name" value="RESPONSE_REGULATORY"/>
    <property type="match status" value="1"/>
</dbReference>
<dbReference type="Pfam" id="PF00158">
    <property type="entry name" value="Sigma54_activat"/>
    <property type="match status" value="1"/>
</dbReference>
<reference evidence="11" key="1">
    <citation type="journal article" date="2021" name="bioRxiv">
        <title>Unraveling nitrogen, sulfur and carbon metabolic pathways and microbial community transcriptional responses to substrate deprivation and toxicity stresses in a bioreactor mimicking anoxic brackish coastal sediment conditions.</title>
        <authorList>
            <person name="Martins P.D."/>
            <person name="Echeveste M.J."/>
            <person name="Arshad A."/>
            <person name="Kurth J."/>
            <person name="Ouboter H."/>
            <person name="Jetten M.S.M."/>
            <person name="Welte C.U."/>
        </authorList>
    </citation>
    <scope>NUCLEOTIDE SEQUENCE</scope>
    <source>
        <strain evidence="11">MAG_39</strain>
    </source>
</reference>
<dbReference type="Gene3D" id="1.10.8.60">
    <property type="match status" value="1"/>
</dbReference>
<evidence type="ECO:0000256" key="6">
    <source>
        <dbReference type="ARBA" id="ARBA00023125"/>
    </source>
</evidence>
<dbReference type="SUPFAM" id="SSF52540">
    <property type="entry name" value="P-loop containing nucleoside triphosphate hydrolases"/>
    <property type="match status" value="1"/>
</dbReference>
<dbReference type="GO" id="GO:0043565">
    <property type="term" value="F:sequence-specific DNA binding"/>
    <property type="evidence" value="ECO:0007669"/>
    <property type="project" value="InterPro"/>
</dbReference>
<proteinExistence type="predicted"/>
<reference evidence="11" key="2">
    <citation type="submission" date="2021-08" db="EMBL/GenBank/DDBJ databases">
        <authorList>
            <person name="Dalcin Martins P."/>
        </authorList>
    </citation>
    <scope>NUCLEOTIDE SEQUENCE</scope>
    <source>
        <strain evidence="11">MAG_39</strain>
    </source>
</reference>
<evidence type="ECO:0000256" key="1">
    <source>
        <dbReference type="ARBA" id="ARBA00022553"/>
    </source>
</evidence>
<dbReference type="Gene3D" id="3.40.50.300">
    <property type="entry name" value="P-loop containing nucleotide triphosphate hydrolases"/>
    <property type="match status" value="1"/>
</dbReference>
<keyword evidence="2" id="KW-0547">Nucleotide-binding</keyword>
<dbReference type="PROSITE" id="PS00688">
    <property type="entry name" value="SIGMA54_INTERACT_3"/>
    <property type="match status" value="1"/>
</dbReference>
<dbReference type="SMART" id="SM00382">
    <property type="entry name" value="AAA"/>
    <property type="match status" value="1"/>
</dbReference>
<evidence type="ECO:0000256" key="4">
    <source>
        <dbReference type="ARBA" id="ARBA00023012"/>
    </source>
</evidence>
<dbReference type="FunFam" id="3.40.50.300:FF:000006">
    <property type="entry name" value="DNA-binding transcriptional regulator NtrC"/>
    <property type="match status" value="1"/>
</dbReference>
<keyword evidence="6" id="KW-0238">DNA-binding</keyword>
<dbReference type="InterPro" id="IPR025944">
    <property type="entry name" value="Sigma_54_int_dom_CS"/>
</dbReference>
<keyword evidence="4" id="KW-0902">Two-component regulatory system</keyword>
<dbReference type="InterPro" id="IPR011006">
    <property type="entry name" value="CheY-like_superfamily"/>
</dbReference>
<keyword evidence="1 8" id="KW-0597">Phosphoprotein</keyword>
<evidence type="ECO:0000256" key="8">
    <source>
        <dbReference type="PROSITE-ProRule" id="PRU00169"/>
    </source>
</evidence>
<dbReference type="PANTHER" id="PTHR32071">
    <property type="entry name" value="TRANSCRIPTIONAL REGULATORY PROTEIN"/>
    <property type="match status" value="1"/>
</dbReference>
<dbReference type="Gene3D" id="3.40.50.2300">
    <property type="match status" value="1"/>
</dbReference>